<organism evidence="7 8">
    <name type="scientific">Campylobacter ureolyticus RIGS 9880</name>
    <dbReference type="NCBI Taxonomy" id="1032069"/>
    <lineage>
        <taxon>Bacteria</taxon>
        <taxon>Pseudomonadati</taxon>
        <taxon>Campylobacterota</taxon>
        <taxon>Epsilonproteobacteria</taxon>
        <taxon>Campylobacterales</taxon>
        <taxon>Campylobacteraceae</taxon>
        <taxon>Campylobacter</taxon>
    </lineage>
</organism>
<dbReference type="EMBL" id="CP012195">
    <property type="protein sequence ID" value="AKT91424.1"/>
    <property type="molecule type" value="Genomic_DNA"/>
</dbReference>
<proteinExistence type="predicted"/>
<comment type="subcellular location">
    <subcellularLocation>
        <location evidence="1">Membrane</location>
        <topology evidence="1">Single-pass membrane protein</topology>
    </subcellularLocation>
</comment>
<dbReference type="Proteomes" id="UP000063971">
    <property type="component" value="Chromosome"/>
</dbReference>
<evidence type="ECO:0000256" key="2">
    <source>
        <dbReference type="ARBA" id="ARBA00022692"/>
    </source>
</evidence>
<evidence type="ECO:0000256" key="5">
    <source>
        <dbReference type="SAM" id="Phobius"/>
    </source>
</evidence>
<name>A0AAU8UIE7_9BACT</name>
<dbReference type="InterPro" id="IPR007430">
    <property type="entry name" value="VirB8"/>
</dbReference>
<evidence type="ECO:0000256" key="4">
    <source>
        <dbReference type="ARBA" id="ARBA00023136"/>
    </source>
</evidence>
<dbReference type="GO" id="GO:0016020">
    <property type="term" value="C:membrane"/>
    <property type="evidence" value="ECO:0007669"/>
    <property type="project" value="UniProtKB-SubCell"/>
</dbReference>
<dbReference type="SUPFAM" id="SSF54427">
    <property type="entry name" value="NTF2-like"/>
    <property type="match status" value="1"/>
</dbReference>
<protein>
    <submittedName>
        <fullName evidence="7">Type IV secretion system protein VirB8</fullName>
    </submittedName>
</protein>
<reference evidence="7 8" key="1">
    <citation type="journal article" date="2015" name="Genome Announc.">
        <title>Complete Genome Sequence of the Campylobacter ureolyticus Clinical Isolate RIGS 9880.</title>
        <authorList>
            <person name="Miller W.G."/>
            <person name="Yee E."/>
            <person name="On S.L."/>
            <person name="Andersen L.P."/>
            <person name="Bono J.L."/>
        </authorList>
    </citation>
    <scope>NUCLEOTIDE SEQUENCE [LARGE SCALE GENOMIC DNA]</scope>
    <source>
        <strain evidence="7 8">RIGS 9880</strain>
    </source>
</reference>
<dbReference type="Gene3D" id="3.10.450.230">
    <property type="entry name" value="VirB8 protein"/>
    <property type="match status" value="1"/>
</dbReference>
<dbReference type="RefSeq" id="WP_050335890.1">
    <property type="nucleotide sequence ID" value="NZ_CP012195.1"/>
</dbReference>
<dbReference type="InterPro" id="IPR032710">
    <property type="entry name" value="NTF2-like_dom_sf"/>
</dbReference>
<dbReference type="AlphaFoldDB" id="A0AAU8UIE7"/>
<feature type="transmembrane region" description="Helical" evidence="5">
    <location>
        <begin position="20"/>
        <end position="45"/>
    </location>
</feature>
<feature type="domain" description="Bacterial virulence protein VirB8" evidence="6">
    <location>
        <begin position="23"/>
        <end position="208"/>
    </location>
</feature>
<keyword evidence="4 5" id="KW-0472">Membrane</keyword>
<evidence type="ECO:0000259" key="6">
    <source>
        <dbReference type="Pfam" id="PF04335"/>
    </source>
</evidence>
<accession>A0AAU8UIE7</accession>
<dbReference type="Pfam" id="PF04335">
    <property type="entry name" value="VirB8"/>
    <property type="match status" value="1"/>
</dbReference>
<keyword evidence="2 5" id="KW-0812">Transmembrane</keyword>
<sequence length="220" mass="25362">MAFEDKKVDPNFIFKTERTIKAYMFCIIIVLSVVSISLSVALIFLTPLKETKPVLLKFSEADARFVTIDDTDLNVRNSEELLKSILAGYVKNREMINRIDDIERYNEIRTQSSRQVWEAFQNLVANPNSIYTAKNYFRDIQILNVSLLSSSVATIDFQAEITNAGRTEVSYKKYRSALEYDFITDGNTYADVMKNPTGFIVNKYQVTQILDEKVKNEKFN</sequence>
<gene>
    <name evidence="7" type="ORF">CUREO_1618</name>
</gene>
<evidence type="ECO:0000256" key="1">
    <source>
        <dbReference type="ARBA" id="ARBA00004167"/>
    </source>
</evidence>
<dbReference type="CDD" id="cd16424">
    <property type="entry name" value="VirB8"/>
    <property type="match status" value="1"/>
</dbReference>
<dbReference type="KEGG" id="cure:CUREO_1618"/>
<evidence type="ECO:0000256" key="3">
    <source>
        <dbReference type="ARBA" id="ARBA00022989"/>
    </source>
</evidence>
<evidence type="ECO:0000313" key="8">
    <source>
        <dbReference type="Proteomes" id="UP000063971"/>
    </source>
</evidence>
<keyword evidence="3 5" id="KW-1133">Transmembrane helix</keyword>
<evidence type="ECO:0000313" key="7">
    <source>
        <dbReference type="EMBL" id="AKT91424.1"/>
    </source>
</evidence>